<organism evidence="2 3">
    <name type="scientific">Solidesulfovibrio magneticus (strain ATCC 700980 / DSM 13731 / RS-1)</name>
    <name type="common">Desulfovibrio magneticus</name>
    <dbReference type="NCBI Taxonomy" id="573370"/>
    <lineage>
        <taxon>Bacteria</taxon>
        <taxon>Pseudomonadati</taxon>
        <taxon>Thermodesulfobacteriota</taxon>
        <taxon>Desulfovibrionia</taxon>
        <taxon>Desulfovibrionales</taxon>
        <taxon>Desulfovibrionaceae</taxon>
        <taxon>Solidesulfovibrio</taxon>
    </lineage>
</organism>
<dbReference type="Pfam" id="PF10670">
    <property type="entry name" value="DUF4198"/>
    <property type="match status" value="1"/>
</dbReference>
<dbReference type="RefSeq" id="WP_015860902.1">
    <property type="nucleotide sequence ID" value="NC_012796.1"/>
</dbReference>
<dbReference type="InterPro" id="IPR019613">
    <property type="entry name" value="DUF4198"/>
</dbReference>
<keyword evidence="3" id="KW-1185">Reference proteome</keyword>
<dbReference type="EMBL" id="AP010904">
    <property type="protein sequence ID" value="BAH75719.1"/>
    <property type="molecule type" value="Genomic_DNA"/>
</dbReference>
<reference evidence="2 3" key="1">
    <citation type="journal article" date="2009" name="Genome Res.">
        <title>Whole genome sequence of Desulfovibrio magneticus strain RS-1 revealed common gene clusters in magnetotactic bacteria.</title>
        <authorList>
            <person name="Nakazawa H."/>
            <person name="Arakaki A."/>
            <person name="Narita-Yamada S."/>
            <person name="Yashiro I."/>
            <person name="Jinno K."/>
            <person name="Aoki N."/>
            <person name="Tsuruyama A."/>
            <person name="Okamura Y."/>
            <person name="Tanikawa S."/>
            <person name="Fujita N."/>
            <person name="Takeyama H."/>
            <person name="Matsunaga T."/>
        </authorList>
    </citation>
    <scope>NUCLEOTIDE SEQUENCE [LARGE SCALE GENOMIC DNA]</scope>
    <source>
        <strain evidence="3">ATCC 700980 / DSM 13731 / RS-1</strain>
    </source>
</reference>
<dbReference type="KEGG" id="dma:DMR_22280"/>
<feature type="chain" id="PRO_5002946247" description="ABC-type Co2+ transport system, periplasmic component" evidence="1">
    <location>
        <begin position="31"/>
        <end position="267"/>
    </location>
</feature>
<name>C4XSM2_SOLM1</name>
<dbReference type="OrthoDB" id="9780723at2"/>
<dbReference type="HOGENOM" id="CLU_058596_1_1_7"/>
<dbReference type="STRING" id="573370.DMR_22280"/>
<sequence>MRTPRFFLASALAPALAVAALTLSAGPALAHFGMVIPSQDTVADKAKAKVELAVSFSHPMEGNGMDMAKPKAFGVVDNGQKTDLLPALKPAKIMDHAAWTAEYTFKKPGVGTFFLVPEPYFEPAEDKFIEHLTKVTVPAFGEEEGWDAPVGLAAEIVPLTRPFGNYAGNVFTGKLLVDGKPAADVPVEVEFYNKDKAYEAPNEYMVAQVVKTDVNGVFSYAVPFAGWWGFAALVDAPETIQKDGVAKKVERGAVLWTKFVEPKRKKK</sequence>
<protein>
    <recommendedName>
        <fullName evidence="4">ABC-type Co2+ transport system, periplasmic component</fullName>
    </recommendedName>
</protein>
<evidence type="ECO:0000313" key="3">
    <source>
        <dbReference type="Proteomes" id="UP000009071"/>
    </source>
</evidence>
<gene>
    <name evidence="2" type="ordered locus">DMR_22280</name>
</gene>
<feature type="signal peptide" evidence="1">
    <location>
        <begin position="1"/>
        <end position="30"/>
    </location>
</feature>
<accession>C4XSM2</accession>
<proteinExistence type="predicted"/>
<dbReference type="AlphaFoldDB" id="C4XSM2"/>
<dbReference type="Proteomes" id="UP000009071">
    <property type="component" value="Chromosome"/>
</dbReference>
<evidence type="ECO:0000313" key="2">
    <source>
        <dbReference type="EMBL" id="BAH75719.1"/>
    </source>
</evidence>
<keyword evidence="1" id="KW-0732">Signal</keyword>
<evidence type="ECO:0008006" key="4">
    <source>
        <dbReference type="Google" id="ProtNLM"/>
    </source>
</evidence>
<dbReference type="eggNOG" id="COG5266">
    <property type="taxonomic scope" value="Bacteria"/>
</dbReference>
<evidence type="ECO:0000256" key="1">
    <source>
        <dbReference type="SAM" id="SignalP"/>
    </source>
</evidence>